<dbReference type="AlphaFoldDB" id="A0AAP2XU93"/>
<evidence type="ECO:0000313" key="2">
    <source>
        <dbReference type="EMBL" id="MCR0235332.1"/>
    </source>
</evidence>
<comment type="caution">
    <text evidence="2">The sequence shown here is derived from an EMBL/GenBank/DDBJ whole genome shotgun (WGS) entry which is preliminary data.</text>
</comment>
<proteinExistence type="predicted"/>
<dbReference type="EMBL" id="JAKTMA010000060">
    <property type="protein sequence ID" value="MCR0235332.1"/>
    <property type="molecule type" value="Genomic_DNA"/>
</dbReference>
<dbReference type="InterPro" id="IPR040809">
    <property type="entry name" value="LPD28"/>
</dbReference>
<gene>
    <name evidence="2" type="ORF">MKC95_21420</name>
</gene>
<protein>
    <recommendedName>
        <fullName evidence="1">Large polyvalent protein associated domain-containing protein</fullName>
    </recommendedName>
</protein>
<dbReference type="Proteomes" id="UP001203972">
    <property type="component" value="Unassembled WGS sequence"/>
</dbReference>
<name>A0AAP2XU93_CLOIN</name>
<dbReference type="Pfam" id="PF18843">
    <property type="entry name" value="LPD28"/>
    <property type="match status" value="1"/>
</dbReference>
<reference evidence="2" key="1">
    <citation type="journal article" date="2022" name="Clin. Infect. Dis.">
        <title>Association between Clostridium innocuum and antibiotic-associated diarrhea in adults and children: A cross-sectional study and comparative genomics analysis.</title>
        <authorList>
            <person name="Cherny K.E."/>
            <person name="Muscat E.B."/>
            <person name="Balaji A."/>
            <person name="Mukherjee J."/>
            <person name="Ozer E.A."/>
            <person name="Angarone M.P."/>
            <person name="Hauser A.R."/>
            <person name="Sichel J.S."/>
            <person name="Amponsah E."/>
            <person name="Kociolek L.K."/>
        </authorList>
    </citation>
    <scope>NUCLEOTIDE SEQUENCE</scope>
    <source>
        <strain evidence="2">NU1-AC-029v</strain>
    </source>
</reference>
<organism evidence="2 3">
    <name type="scientific">Clostridium innocuum</name>
    <dbReference type="NCBI Taxonomy" id="1522"/>
    <lineage>
        <taxon>Bacteria</taxon>
        <taxon>Bacillati</taxon>
        <taxon>Bacillota</taxon>
        <taxon>Clostridia</taxon>
        <taxon>Eubacteriales</taxon>
        <taxon>Clostridiaceae</taxon>
        <taxon>Clostridium</taxon>
    </lineage>
</organism>
<evidence type="ECO:0000313" key="3">
    <source>
        <dbReference type="Proteomes" id="UP001203972"/>
    </source>
</evidence>
<sequence>MLKADVHYQGEHVQIDFHDSWEEIGKACIKLVDAPFDRLTAKNVEFLVSSGRLYTKLQKVVNEEDTLRDIFLAYKKLQYGSKEFSQQFIRSYHEYQSAYEIDDAYTKFRQNQIHEMTPDEYQVYRSDPNNSYYELMKIYDIPVLFTPSRISLKNVPRGLHRYEIRHDDECQGIMCQLARGILVNHWGTILSNSPIKLDADGYRDIDEEKDIIYMDAPDMTIKEYKIEYKPKHKEKER</sequence>
<feature type="domain" description="Large polyvalent protein associated" evidence="1">
    <location>
        <begin position="131"/>
        <end position="224"/>
    </location>
</feature>
<accession>A0AAP2XU93</accession>
<evidence type="ECO:0000259" key="1">
    <source>
        <dbReference type="Pfam" id="PF18843"/>
    </source>
</evidence>